<dbReference type="GO" id="GO:0005576">
    <property type="term" value="C:extracellular region"/>
    <property type="evidence" value="ECO:0007669"/>
    <property type="project" value="InterPro"/>
</dbReference>
<dbReference type="InterPro" id="IPR038903">
    <property type="entry name" value="Allergen_Asp_f_4"/>
</dbReference>
<feature type="compositionally biased region" description="Low complexity" evidence="1">
    <location>
        <begin position="100"/>
        <end position="124"/>
    </location>
</feature>
<feature type="region of interest" description="Disordered" evidence="1">
    <location>
        <begin position="64"/>
        <end position="85"/>
    </location>
</feature>
<dbReference type="GO" id="GO:0019863">
    <property type="term" value="F:IgE binding"/>
    <property type="evidence" value="ECO:0007669"/>
    <property type="project" value="InterPro"/>
</dbReference>
<accession>A0A2C5ZBX8</accession>
<keyword evidence="4" id="KW-1185">Reference proteome</keyword>
<sequence>MVNIKTSVSTLLVAAALGVVAHPSAHGHGHRHFHRAVAKNADINQNTYGTQYTKSVHRVNDVADKSHKAPPPSPKEDSVAASPPAVPAQVKNVLSDTLPAQTAQQSQPAGQAQQGGSTGTGASSYEDFCTGSKSKRATNLQVATAGNLGGPGDMYGCNLKLIQSNIADKYNNTVRFDNAGDNTQACVCWLKIGPDRVSVNGFFKDNKVLSFNIPPKGQQYLAVQEDSKGGCSCYKDQVPLTVNGQFAGTWLEFDMASRANGGCSGADASSLVAHSSNMDVPGLKVCEDKNLKDDSCSIIYAGGKGNKLSYPGGTENADGLSVNLQPGPARFIATVDYAGPAPANAVNPTR</sequence>
<evidence type="ECO:0000313" key="3">
    <source>
        <dbReference type="EMBL" id="PHH79385.1"/>
    </source>
</evidence>
<evidence type="ECO:0008006" key="5">
    <source>
        <dbReference type="Google" id="ProtNLM"/>
    </source>
</evidence>
<dbReference type="PANTHER" id="PTHR42039">
    <property type="entry name" value="PUTATIVE (AFU_ORTHOLOGUE AFUA_3G02940)-RELATED"/>
    <property type="match status" value="1"/>
</dbReference>
<protein>
    <recommendedName>
        <fullName evidence="5">Allergen Asp f 4</fullName>
    </recommendedName>
</protein>
<feature type="signal peptide" evidence="2">
    <location>
        <begin position="1"/>
        <end position="21"/>
    </location>
</feature>
<dbReference type="OrthoDB" id="118256at2759"/>
<dbReference type="PANTHER" id="PTHR42039:SF1">
    <property type="entry name" value="PUTATIVE (AFU_ORTHOLOGUE AFUA_3G02940)-RELATED"/>
    <property type="match status" value="1"/>
</dbReference>
<evidence type="ECO:0000256" key="2">
    <source>
        <dbReference type="SAM" id="SignalP"/>
    </source>
</evidence>
<evidence type="ECO:0000256" key="1">
    <source>
        <dbReference type="SAM" id="MobiDB-lite"/>
    </source>
</evidence>
<reference evidence="3 4" key="1">
    <citation type="submission" date="2017-06" db="EMBL/GenBank/DDBJ databases">
        <title>Ant-infecting Ophiocordyceps genomes reveal a high diversity of potential behavioral manipulation genes and a possible major role for enterotoxins.</title>
        <authorList>
            <person name="De Bekker C."/>
            <person name="Evans H.C."/>
            <person name="Brachmann A."/>
            <person name="Hughes D.P."/>
        </authorList>
    </citation>
    <scope>NUCLEOTIDE SEQUENCE [LARGE SCALE GENOMIC DNA]</scope>
    <source>
        <strain evidence="3 4">Map16</strain>
    </source>
</reference>
<dbReference type="EMBL" id="NJES01000047">
    <property type="protein sequence ID" value="PHH79385.1"/>
    <property type="molecule type" value="Genomic_DNA"/>
</dbReference>
<evidence type="ECO:0000313" key="4">
    <source>
        <dbReference type="Proteomes" id="UP000226431"/>
    </source>
</evidence>
<dbReference type="Pfam" id="PF25312">
    <property type="entry name" value="Allergen_Asp_f_4"/>
    <property type="match status" value="1"/>
</dbReference>
<proteinExistence type="predicted"/>
<comment type="caution">
    <text evidence="3">The sequence shown here is derived from an EMBL/GenBank/DDBJ whole genome shotgun (WGS) entry which is preliminary data.</text>
</comment>
<feature type="chain" id="PRO_5013061564" description="Allergen Asp f 4" evidence="2">
    <location>
        <begin position="22"/>
        <end position="350"/>
    </location>
</feature>
<keyword evidence="2" id="KW-0732">Signal</keyword>
<feature type="region of interest" description="Disordered" evidence="1">
    <location>
        <begin position="100"/>
        <end position="127"/>
    </location>
</feature>
<name>A0A2C5ZBX8_9HYPO</name>
<organism evidence="3 4">
    <name type="scientific">Ophiocordyceps camponoti-rufipedis</name>
    <dbReference type="NCBI Taxonomy" id="2004952"/>
    <lineage>
        <taxon>Eukaryota</taxon>
        <taxon>Fungi</taxon>
        <taxon>Dikarya</taxon>
        <taxon>Ascomycota</taxon>
        <taxon>Pezizomycotina</taxon>
        <taxon>Sordariomycetes</taxon>
        <taxon>Hypocreomycetidae</taxon>
        <taxon>Hypocreales</taxon>
        <taxon>Ophiocordycipitaceae</taxon>
        <taxon>Ophiocordyceps</taxon>
    </lineage>
</organism>
<dbReference type="Proteomes" id="UP000226431">
    <property type="component" value="Unassembled WGS sequence"/>
</dbReference>
<dbReference type="STRING" id="2004952.A0A2C5ZBX8"/>
<gene>
    <name evidence="3" type="ORF">CDD80_4944</name>
</gene>
<dbReference type="AlphaFoldDB" id="A0A2C5ZBX8"/>